<feature type="domain" description="HTH cro/C1-type" evidence="1">
    <location>
        <begin position="21"/>
        <end position="75"/>
    </location>
</feature>
<dbReference type="AlphaFoldDB" id="C2MAN9"/>
<evidence type="ECO:0000259" key="1">
    <source>
        <dbReference type="PROSITE" id="PS50943"/>
    </source>
</evidence>
<accession>C2MAN9</accession>
<sequence length="105" mass="11612">MAKFSLNQAVPFESTQVGEVIRDELEARDMKQSELSDITGIQRSILNNVIKGKRALTPEMAVLIEAALDIPAYVLMNIQSQDGLNKARASERVVLQLEKISLSTL</sequence>
<dbReference type="InterPro" id="IPR010982">
    <property type="entry name" value="Lambda_DNA-bd_dom_sf"/>
</dbReference>
<dbReference type="SMART" id="SM00530">
    <property type="entry name" value="HTH_XRE"/>
    <property type="match status" value="1"/>
</dbReference>
<reference evidence="2 3" key="1">
    <citation type="submission" date="2009-04" db="EMBL/GenBank/DDBJ databases">
        <authorList>
            <person name="Sebastian Y."/>
            <person name="Madupu R."/>
            <person name="Durkin A.S."/>
            <person name="Torralba M."/>
            <person name="Methe B."/>
            <person name="Sutton G.G."/>
            <person name="Strausberg R.L."/>
            <person name="Nelson K.E."/>
        </authorList>
    </citation>
    <scope>NUCLEOTIDE SEQUENCE [LARGE SCALE GENOMIC DNA]</scope>
    <source>
        <strain evidence="2 3">60-3</strain>
    </source>
</reference>
<dbReference type="STRING" id="596327.PORUE0001_1117"/>
<dbReference type="Pfam" id="PF01381">
    <property type="entry name" value="HTH_3"/>
    <property type="match status" value="1"/>
</dbReference>
<gene>
    <name evidence="2" type="primary">higA</name>
    <name evidence="2" type="ORF">PORUE0001_1117</name>
</gene>
<dbReference type="PROSITE" id="PS50943">
    <property type="entry name" value="HTH_CROC1"/>
    <property type="match status" value="1"/>
</dbReference>
<name>C2MAN9_9PORP</name>
<protein>
    <submittedName>
        <fullName evidence="2">Addiction module antidote protein HigA</fullName>
    </submittedName>
</protein>
<dbReference type="EMBL" id="ACLR01000111">
    <property type="protein sequence ID" value="EEK17230.1"/>
    <property type="molecule type" value="Genomic_DNA"/>
</dbReference>
<proteinExistence type="predicted"/>
<organism evidence="2 3">
    <name type="scientific">Porphyromonas uenonis 60-3</name>
    <dbReference type="NCBI Taxonomy" id="596327"/>
    <lineage>
        <taxon>Bacteria</taxon>
        <taxon>Pseudomonadati</taxon>
        <taxon>Bacteroidota</taxon>
        <taxon>Bacteroidia</taxon>
        <taxon>Bacteroidales</taxon>
        <taxon>Porphyromonadaceae</taxon>
        <taxon>Porphyromonas</taxon>
    </lineage>
</organism>
<evidence type="ECO:0000313" key="2">
    <source>
        <dbReference type="EMBL" id="EEK17230.1"/>
    </source>
</evidence>
<dbReference type="OrthoDB" id="9796786at2"/>
<dbReference type="eggNOG" id="COG3093">
    <property type="taxonomic scope" value="Bacteria"/>
</dbReference>
<comment type="caution">
    <text evidence="2">The sequence shown here is derived from an EMBL/GenBank/DDBJ whole genome shotgun (WGS) entry which is preliminary data.</text>
</comment>
<dbReference type="GO" id="GO:0003677">
    <property type="term" value="F:DNA binding"/>
    <property type="evidence" value="ECO:0007669"/>
    <property type="project" value="InterPro"/>
</dbReference>
<dbReference type="InterPro" id="IPR001387">
    <property type="entry name" value="Cro/C1-type_HTH"/>
</dbReference>
<dbReference type="RefSeq" id="WP_007364985.1">
    <property type="nucleotide sequence ID" value="NZ_ACLR01000111.1"/>
</dbReference>
<keyword evidence="3" id="KW-1185">Reference proteome</keyword>
<dbReference type="Gene3D" id="1.10.260.40">
    <property type="entry name" value="lambda repressor-like DNA-binding domains"/>
    <property type="match status" value="1"/>
</dbReference>
<dbReference type="CDD" id="cd00093">
    <property type="entry name" value="HTH_XRE"/>
    <property type="match status" value="1"/>
</dbReference>
<evidence type="ECO:0000313" key="3">
    <source>
        <dbReference type="Proteomes" id="UP000003303"/>
    </source>
</evidence>
<dbReference type="Proteomes" id="UP000003303">
    <property type="component" value="Unassembled WGS sequence"/>
</dbReference>
<dbReference type="SUPFAM" id="SSF47413">
    <property type="entry name" value="lambda repressor-like DNA-binding domains"/>
    <property type="match status" value="1"/>
</dbReference>